<dbReference type="Proteomes" id="UP001595697">
    <property type="component" value="Unassembled WGS sequence"/>
</dbReference>
<feature type="domain" description="FMN hydroxy acid dehydrogenase" evidence="4">
    <location>
        <begin position="1"/>
        <end position="352"/>
    </location>
</feature>
<dbReference type="PANTHER" id="PTHR10578:SF143">
    <property type="entry name" value="FMN-DEPENDENT ALPHA-HYDROXY ACID DEHYDROGENASE PB1A11.03"/>
    <property type="match status" value="1"/>
</dbReference>
<comment type="cofactor">
    <cofactor evidence="1">
        <name>FMN</name>
        <dbReference type="ChEBI" id="CHEBI:58210"/>
    </cofactor>
</comment>
<name>A0ABV8EEA1_9HYPH</name>
<dbReference type="SUPFAM" id="SSF51395">
    <property type="entry name" value="FMN-linked oxidoreductases"/>
    <property type="match status" value="1"/>
</dbReference>
<dbReference type="RefSeq" id="WP_247260438.1">
    <property type="nucleotide sequence ID" value="NZ_JALJQZ010000009.1"/>
</dbReference>
<evidence type="ECO:0000313" key="5">
    <source>
        <dbReference type="EMBL" id="MFC3970248.1"/>
    </source>
</evidence>
<proteinExistence type="inferred from homology"/>
<dbReference type="PANTHER" id="PTHR10578">
    <property type="entry name" value="S -2-HYDROXY-ACID OXIDASE-RELATED"/>
    <property type="match status" value="1"/>
</dbReference>
<protein>
    <submittedName>
        <fullName evidence="5">Alpha-hydroxy acid oxidase</fullName>
        <ecNumber evidence="5">1.-.-.-</ecNumber>
    </submittedName>
</protein>
<gene>
    <name evidence="5" type="ORF">ACFOVS_19345</name>
</gene>
<dbReference type="EMBL" id="JBHSBD010000098">
    <property type="protein sequence ID" value="MFC3970248.1"/>
    <property type="molecule type" value="Genomic_DNA"/>
</dbReference>
<comment type="similarity">
    <text evidence="3">Belongs to the FMN-dependent alpha-hydroxy acid dehydrogenase family.</text>
</comment>
<dbReference type="InterPro" id="IPR013785">
    <property type="entry name" value="Aldolase_TIM"/>
</dbReference>
<dbReference type="GO" id="GO:0016491">
    <property type="term" value="F:oxidoreductase activity"/>
    <property type="evidence" value="ECO:0007669"/>
    <property type="project" value="UniProtKB-KW"/>
</dbReference>
<evidence type="ECO:0000313" key="6">
    <source>
        <dbReference type="Proteomes" id="UP001595697"/>
    </source>
</evidence>
<keyword evidence="6" id="KW-1185">Reference proteome</keyword>
<dbReference type="InterPro" id="IPR000262">
    <property type="entry name" value="FMN-dep_DH"/>
</dbReference>
<dbReference type="InterPro" id="IPR008259">
    <property type="entry name" value="FMN_hydac_DH_AS"/>
</dbReference>
<dbReference type="EC" id="1.-.-.-" evidence="5"/>
<sequence>MRPINIDEYREAARHILSPDAWNYIAGGSEDETTVSENTQAYGRWRLIPKIFRDVSTRDQSVSLLGQTVSLPVVLAPTSPLRLAHEEAEIAQVKAAARHNALAILSMDAHHSLEETAEVSNGPRWFQLYCYGDRSLMKEVIAKAEASGHSALVVTADAFYPGRRERMMRTSFVLPDHIRMGNLEGLKIDPAARRPDGSIRRFALTWSDLEWVRSCTSLPIVIKGVSSADDAEMAVRLGVSGLVVSNHGGRQIDQALPSLDCLPAIVDRVGAAAEVYIDGGIRRGTDVLKALALGAKAVLIGRAYIWGLAVAGEEGVSHVLDIFKQEIDVAMAQMGLSDLKSLNSSYVAAATNYRNS</sequence>
<reference evidence="6" key="1">
    <citation type="journal article" date="2019" name="Int. J. Syst. Evol. Microbiol.">
        <title>The Global Catalogue of Microorganisms (GCM) 10K type strain sequencing project: providing services to taxonomists for standard genome sequencing and annotation.</title>
        <authorList>
            <consortium name="The Broad Institute Genomics Platform"/>
            <consortium name="The Broad Institute Genome Sequencing Center for Infectious Disease"/>
            <person name="Wu L."/>
            <person name="Ma J."/>
        </authorList>
    </citation>
    <scope>NUCLEOTIDE SEQUENCE [LARGE SCALE GENOMIC DNA]</scope>
    <source>
        <strain evidence="6">TBRC 5781</strain>
    </source>
</reference>
<dbReference type="InterPro" id="IPR037396">
    <property type="entry name" value="FMN_HAD"/>
</dbReference>
<keyword evidence="2 5" id="KW-0560">Oxidoreductase</keyword>
<comment type="caution">
    <text evidence="5">The sequence shown here is derived from an EMBL/GenBank/DDBJ whole genome shotgun (WGS) entry which is preliminary data.</text>
</comment>
<organism evidence="5 6">
    <name type="scientific">Rhizobium lemnae</name>
    <dbReference type="NCBI Taxonomy" id="1214924"/>
    <lineage>
        <taxon>Bacteria</taxon>
        <taxon>Pseudomonadati</taxon>
        <taxon>Pseudomonadota</taxon>
        <taxon>Alphaproteobacteria</taxon>
        <taxon>Hyphomicrobiales</taxon>
        <taxon>Rhizobiaceae</taxon>
        <taxon>Rhizobium/Agrobacterium group</taxon>
        <taxon>Rhizobium</taxon>
    </lineage>
</organism>
<accession>A0ABV8EEA1</accession>
<evidence type="ECO:0000259" key="4">
    <source>
        <dbReference type="PROSITE" id="PS51349"/>
    </source>
</evidence>
<dbReference type="Pfam" id="PF01070">
    <property type="entry name" value="FMN_dh"/>
    <property type="match status" value="1"/>
</dbReference>
<evidence type="ECO:0000256" key="1">
    <source>
        <dbReference type="ARBA" id="ARBA00001917"/>
    </source>
</evidence>
<dbReference type="InterPro" id="IPR012133">
    <property type="entry name" value="Alpha-hydoxy_acid_DH_FMN"/>
</dbReference>
<dbReference type="CDD" id="cd02809">
    <property type="entry name" value="alpha_hydroxyacid_oxid_FMN"/>
    <property type="match status" value="1"/>
</dbReference>
<dbReference type="Gene3D" id="3.20.20.70">
    <property type="entry name" value="Aldolase class I"/>
    <property type="match status" value="1"/>
</dbReference>
<dbReference type="PROSITE" id="PS51349">
    <property type="entry name" value="FMN_HYDROXY_ACID_DH_2"/>
    <property type="match status" value="1"/>
</dbReference>
<evidence type="ECO:0000256" key="2">
    <source>
        <dbReference type="ARBA" id="ARBA00023002"/>
    </source>
</evidence>
<dbReference type="PIRSF" id="PIRSF000138">
    <property type="entry name" value="Al-hdrx_acd_dh"/>
    <property type="match status" value="1"/>
</dbReference>
<evidence type="ECO:0000256" key="3">
    <source>
        <dbReference type="ARBA" id="ARBA00024042"/>
    </source>
</evidence>
<dbReference type="PROSITE" id="PS00557">
    <property type="entry name" value="FMN_HYDROXY_ACID_DH_1"/>
    <property type="match status" value="1"/>
</dbReference>